<evidence type="ECO:0000313" key="12">
    <source>
        <dbReference type="Proteomes" id="UP000777265"/>
    </source>
</evidence>
<evidence type="ECO:0000256" key="5">
    <source>
        <dbReference type="ARBA" id="ARBA00022741"/>
    </source>
</evidence>
<keyword evidence="5" id="KW-0547">Nucleotide-binding</keyword>
<keyword evidence="7" id="KW-0067">ATP-binding</keyword>
<dbReference type="SUPFAM" id="SSF55874">
    <property type="entry name" value="ATPase domain of HSP90 chaperone/DNA topoisomerase II/histidine kinase"/>
    <property type="match status" value="1"/>
</dbReference>
<gene>
    <name evidence="11" type="ORF">GXY80_02210</name>
</gene>
<reference evidence="11" key="1">
    <citation type="journal article" date="2020" name="Biotechnol. Biofuels">
        <title>New insights from the biogas microbiome by comprehensive genome-resolved metagenomics of nearly 1600 species originating from multiple anaerobic digesters.</title>
        <authorList>
            <person name="Campanaro S."/>
            <person name="Treu L."/>
            <person name="Rodriguez-R L.M."/>
            <person name="Kovalovszki A."/>
            <person name="Ziels R.M."/>
            <person name="Maus I."/>
            <person name="Zhu X."/>
            <person name="Kougias P.G."/>
            <person name="Basile A."/>
            <person name="Luo G."/>
            <person name="Schluter A."/>
            <person name="Konstantinidis K.T."/>
            <person name="Angelidaki I."/>
        </authorList>
    </citation>
    <scope>NUCLEOTIDE SEQUENCE</scope>
    <source>
        <strain evidence="11">AS06rmzACSIP_7</strain>
    </source>
</reference>
<dbReference type="PRINTS" id="PR00344">
    <property type="entry name" value="BCTRLSENSOR"/>
</dbReference>
<accession>A0A971M1Z8</accession>
<dbReference type="Pfam" id="PF02518">
    <property type="entry name" value="HATPase_c"/>
    <property type="match status" value="1"/>
</dbReference>
<protein>
    <recommendedName>
        <fullName evidence="2">histidine kinase</fullName>
        <ecNumber evidence="2">2.7.13.3</ecNumber>
    </recommendedName>
</protein>
<dbReference type="InterPro" id="IPR003661">
    <property type="entry name" value="HisK_dim/P_dom"/>
</dbReference>
<organism evidence="11 12">
    <name type="scientific">Syntrophorhabdus aromaticivorans</name>
    <dbReference type="NCBI Taxonomy" id="328301"/>
    <lineage>
        <taxon>Bacteria</taxon>
        <taxon>Pseudomonadati</taxon>
        <taxon>Thermodesulfobacteriota</taxon>
        <taxon>Syntrophorhabdia</taxon>
        <taxon>Syntrophorhabdales</taxon>
        <taxon>Syntrophorhabdaceae</taxon>
        <taxon>Syntrophorhabdus</taxon>
    </lineage>
</organism>
<dbReference type="Gene3D" id="3.30.565.10">
    <property type="entry name" value="Histidine kinase-like ATPase, C-terminal domain"/>
    <property type="match status" value="1"/>
</dbReference>
<evidence type="ECO:0000256" key="9">
    <source>
        <dbReference type="SAM" id="Coils"/>
    </source>
</evidence>
<evidence type="ECO:0000256" key="1">
    <source>
        <dbReference type="ARBA" id="ARBA00000085"/>
    </source>
</evidence>
<name>A0A971M1Z8_9BACT</name>
<dbReference type="GO" id="GO:0000155">
    <property type="term" value="F:phosphorelay sensor kinase activity"/>
    <property type="evidence" value="ECO:0007669"/>
    <property type="project" value="InterPro"/>
</dbReference>
<reference evidence="11" key="2">
    <citation type="submission" date="2020-01" db="EMBL/GenBank/DDBJ databases">
        <authorList>
            <person name="Campanaro S."/>
        </authorList>
    </citation>
    <scope>NUCLEOTIDE SEQUENCE</scope>
    <source>
        <strain evidence="11">AS06rmzACSIP_7</strain>
    </source>
</reference>
<evidence type="ECO:0000259" key="10">
    <source>
        <dbReference type="PROSITE" id="PS50109"/>
    </source>
</evidence>
<dbReference type="AlphaFoldDB" id="A0A971M1Z8"/>
<dbReference type="InterPro" id="IPR003594">
    <property type="entry name" value="HATPase_dom"/>
</dbReference>
<dbReference type="CDD" id="cd00082">
    <property type="entry name" value="HisKA"/>
    <property type="match status" value="1"/>
</dbReference>
<dbReference type="Proteomes" id="UP000777265">
    <property type="component" value="Unassembled WGS sequence"/>
</dbReference>
<feature type="coiled-coil region" evidence="9">
    <location>
        <begin position="30"/>
        <end position="67"/>
    </location>
</feature>
<dbReference type="GO" id="GO:0005524">
    <property type="term" value="F:ATP binding"/>
    <property type="evidence" value="ECO:0007669"/>
    <property type="project" value="UniProtKB-KW"/>
</dbReference>
<evidence type="ECO:0000256" key="8">
    <source>
        <dbReference type="ARBA" id="ARBA00023012"/>
    </source>
</evidence>
<dbReference type="Gene3D" id="1.10.287.130">
    <property type="match status" value="1"/>
</dbReference>
<feature type="domain" description="Histidine kinase" evidence="10">
    <location>
        <begin position="83"/>
        <end position="292"/>
    </location>
</feature>
<dbReference type="PANTHER" id="PTHR43065:SF10">
    <property type="entry name" value="PEROXIDE STRESS-ACTIVATED HISTIDINE KINASE MAK3"/>
    <property type="match status" value="1"/>
</dbReference>
<dbReference type="PROSITE" id="PS50109">
    <property type="entry name" value="HIS_KIN"/>
    <property type="match status" value="1"/>
</dbReference>
<proteinExistence type="predicted"/>
<keyword evidence="9" id="KW-0175">Coiled coil</keyword>
<dbReference type="InterPro" id="IPR005467">
    <property type="entry name" value="His_kinase_dom"/>
</dbReference>
<dbReference type="InterPro" id="IPR036097">
    <property type="entry name" value="HisK_dim/P_sf"/>
</dbReference>
<dbReference type="SMART" id="SM00387">
    <property type="entry name" value="HATPase_c"/>
    <property type="match status" value="1"/>
</dbReference>
<evidence type="ECO:0000313" key="11">
    <source>
        <dbReference type="EMBL" id="NLW34283.1"/>
    </source>
</evidence>
<dbReference type="SUPFAM" id="SSF47384">
    <property type="entry name" value="Homodimeric domain of signal transducing histidine kinase"/>
    <property type="match status" value="1"/>
</dbReference>
<dbReference type="PANTHER" id="PTHR43065">
    <property type="entry name" value="SENSOR HISTIDINE KINASE"/>
    <property type="match status" value="1"/>
</dbReference>
<dbReference type="InterPro" id="IPR004358">
    <property type="entry name" value="Sig_transdc_His_kin-like_C"/>
</dbReference>
<evidence type="ECO:0000256" key="6">
    <source>
        <dbReference type="ARBA" id="ARBA00022777"/>
    </source>
</evidence>
<evidence type="ECO:0000256" key="3">
    <source>
        <dbReference type="ARBA" id="ARBA00022553"/>
    </source>
</evidence>
<dbReference type="Pfam" id="PF00512">
    <property type="entry name" value="HisKA"/>
    <property type="match status" value="1"/>
</dbReference>
<evidence type="ECO:0000256" key="4">
    <source>
        <dbReference type="ARBA" id="ARBA00022679"/>
    </source>
</evidence>
<comment type="catalytic activity">
    <reaction evidence="1">
        <text>ATP + protein L-histidine = ADP + protein N-phospho-L-histidine.</text>
        <dbReference type="EC" id="2.7.13.3"/>
    </reaction>
</comment>
<evidence type="ECO:0000256" key="7">
    <source>
        <dbReference type="ARBA" id="ARBA00022840"/>
    </source>
</evidence>
<keyword evidence="3" id="KW-0597">Phosphoprotein</keyword>
<dbReference type="SMART" id="SM00388">
    <property type="entry name" value="HisKA"/>
    <property type="match status" value="1"/>
</dbReference>
<keyword evidence="6 11" id="KW-0418">Kinase</keyword>
<keyword evidence="4" id="KW-0808">Transferase</keyword>
<comment type="caution">
    <text evidence="11">The sequence shown here is derived from an EMBL/GenBank/DDBJ whole genome shotgun (WGS) entry which is preliminary data.</text>
</comment>
<dbReference type="EMBL" id="JAAYEE010000036">
    <property type="protein sequence ID" value="NLW34283.1"/>
    <property type="molecule type" value="Genomic_DNA"/>
</dbReference>
<dbReference type="EC" id="2.7.13.3" evidence="2"/>
<sequence>MEDSGQSEDKRQRALEVTLEEEKSISRARNAVLLANIKELNEVYDALREKLKELRHKDERIRGFEAELVRANKLSALGELAGSIAHEIKNPLISIQGFARRIEQTGDREKVERYAKFIEKEADRLSQVLARLLAFSRMEEPRADPVNMNDIVDDTVLFMEHHLTRFKSVEVVVEKEPNLVPVRADRIHIQQTVVNIVMNAAQAMPDGGKIRISTGRDDTHVFISIADTGTGIKEEDLDRIFEPFFTTKDRGEGTGLGLSLCKKLIEANHGRIEVESKAGEGAIFKIMIPVHQA</sequence>
<evidence type="ECO:0000256" key="2">
    <source>
        <dbReference type="ARBA" id="ARBA00012438"/>
    </source>
</evidence>
<keyword evidence="8" id="KW-0902">Two-component regulatory system</keyword>
<dbReference type="InterPro" id="IPR036890">
    <property type="entry name" value="HATPase_C_sf"/>
</dbReference>